<dbReference type="Proteomes" id="UP001500449">
    <property type="component" value="Unassembled WGS sequence"/>
</dbReference>
<name>A0ABN2NH91_9PSEU</name>
<dbReference type="InterPro" id="IPR006680">
    <property type="entry name" value="Amidohydro-rel"/>
</dbReference>
<evidence type="ECO:0000259" key="2">
    <source>
        <dbReference type="Pfam" id="PF04909"/>
    </source>
</evidence>
<proteinExistence type="predicted"/>
<dbReference type="Pfam" id="PF04909">
    <property type="entry name" value="Amidohydro_2"/>
    <property type="match status" value="1"/>
</dbReference>
<dbReference type="PANTHER" id="PTHR21240:SF28">
    <property type="entry name" value="ISO-OROTATE DECARBOXYLASE (EUROFUNG)"/>
    <property type="match status" value="1"/>
</dbReference>
<evidence type="ECO:0000313" key="3">
    <source>
        <dbReference type="EMBL" id="GAA1864200.1"/>
    </source>
</evidence>
<dbReference type="SUPFAM" id="SSF51556">
    <property type="entry name" value="Metallo-dependent hydrolases"/>
    <property type="match status" value="1"/>
</dbReference>
<sequence>MTSSVQRRLISVDSHVVEPKDLWLERLPKKFLHQAPQVESRENGDFFVVPNTGMGPKPVGTEGAMINTKINGVITSATGYRFEDQRPGAYDPAARLIDQDSQGIDAEVIYPGWLIVHSIQDFELKAACVRAYNDWLFDEFCSYNPDRLIGAAALPVGNGPIEPAIAEAQKWADRGAKTFLLPQQVPGKAWGDAHFEPLWAAIEEMGIPVGFHQAAGQVAVFDEKTSPGVFWTVAIGNKISLGWVFMQLVYGAVPQRHPNLKMILVEGGIGWIGFQLTTMDHMFTDHHRWTVPELELKPSEYFWRNFWATFEDDRPGVLTLPVLDHKKLMWAGDYPHTEGNFPFAQEQVAQDFAGVDEDVVRAMTYDNAVELFDLATAKV</sequence>
<organism evidence="3 4">
    <name type="scientific">Pseudonocardia ailaonensis</name>
    <dbReference type="NCBI Taxonomy" id="367279"/>
    <lineage>
        <taxon>Bacteria</taxon>
        <taxon>Bacillati</taxon>
        <taxon>Actinomycetota</taxon>
        <taxon>Actinomycetes</taxon>
        <taxon>Pseudonocardiales</taxon>
        <taxon>Pseudonocardiaceae</taxon>
        <taxon>Pseudonocardia</taxon>
    </lineage>
</organism>
<dbReference type="Gene3D" id="3.20.20.140">
    <property type="entry name" value="Metal-dependent hydrolases"/>
    <property type="match status" value="1"/>
</dbReference>
<dbReference type="InterPro" id="IPR032465">
    <property type="entry name" value="ACMSD"/>
</dbReference>
<reference evidence="3 4" key="1">
    <citation type="journal article" date="2019" name="Int. J. Syst. Evol. Microbiol.">
        <title>The Global Catalogue of Microorganisms (GCM) 10K type strain sequencing project: providing services to taxonomists for standard genome sequencing and annotation.</title>
        <authorList>
            <consortium name="The Broad Institute Genomics Platform"/>
            <consortium name="The Broad Institute Genome Sequencing Center for Infectious Disease"/>
            <person name="Wu L."/>
            <person name="Ma J."/>
        </authorList>
    </citation>
    <scope>NUCLEOTIDE SEQUENCE [LARGE SCALE GENOMIC DNA]</scope>
    <source>
        <strain evidence="3 4">JCM 16009</strain>
    </source>
</reference>
<dbReference type="EMBL" id="BAAAQK010000019">
    <property type="protein sequence ID" value="GAA1864200.1"/>
    <property type="molecule type" value="Genomic_DNA"/>
</dbReference>
<keyword evidence="4" id="KW-1185">Reference proteome</keyword>
<comment type="caution">
    <text evidence="3">The sequence shown here is derived from an EMBL/GenBank/DDBJ whole genome shotgun (WGS) entry which is preliminary data.</text>
</comment>
<dbReference type="InterPro" id="IPR032466">
    <property type="entry name" value="Metal_Hydrolase"/>
</dbReference>
<accession>A0ABN2NH91</accession>
<dbReference type="RefSeq" id="WP_344421995.1">
    <property type="nucleotide sequence ID" value="NZ_BAAAQK010000019.1"/>
</dbReference>
<dbReference type="PANTHER" id="PTHR21240">
    <property type="entry name" value="2-AMINO-3-CARBOXYLMUCONATE-6-SEMIALDEHYDE DECARBOXYLASE"/>
    <property type="match status" value="1"/>
</dbReference>
<gene>
    <name evidence="3" type="ORF">GCM10009836_50660</name>
</gene>
<feature type="domain" description="Amidohydrolase-related" evidence="2">
    <location>
        <begin position="119"/>
        <end position="374"/>
    </location>
</feature>
<protein>
    <submittedName>
        <fullName evidence="3">Amidohydrolase family protein</fullName>
    </submittedName>
</protein>
<evidence type="ECO:0000313" key="4">
    <source>
        <dbReference type="Proteomes" id="UP001500449"/>
    </source>
</evidence>
<keyword evidence="1" id="KW-0456">Lyase</keyword>
<evidence type="ECO:0000256" key="1">
    <source>
        <dbReference type="ARBA" id="ARBA00023239"/>
    </source>
</evidence>